<keyword evidence="8" id="KW-1185">Reference proteome</keyword>
<gene>
    <name evidence="7" type="ORF">H8709_02720</name>
</gene>
<evidence type="ECO:0000256" key="3">
    <source>
        <dbReference type="ARBA" id="ARBA00022634"/>
    </source>
</evidence>
<dbReference type="InterPro" id="IPR023806">
    <property type="entry name" value="CHP03905"/>
</dbReference>
<dbReference type="EMBL" id="JACRTC010000001">
    <property type="protein sequence ID" value="MBC8569738.1"/>
    <property type="molecule type" value="Genomic_DNA"/>
</dbReference>
<protein>
    <recommendedName>
        <fullName evidence="2">ribonucleoside-diphosphate reductase</fullName>
        <ecNumber evidence="2">1.17.4.1</ecNumber>
    </recommendedName>
</protein>
<keyword evidence="3" id="KW-0237">DNA synthesis</keyword>
<dbReference type="EC" id="1.17.4.1" evidence="2"/>
<evidence type="ECO:0000256" key="1">
    <source>
        <dbReference type="ARBA" id="ARBA00007405"/>
    </source>
</evidence>
<name>A0A926EAZ8_9FIRM</name>
<dbReference type="AlphaFoldDB" id="A0A926EAZ8"/>
<dbReference type="GO" id="GO:0000166">
    <property type="term" value="F:nucleotide binding"/>
    <property type="evidence" value="ECO:0007669"/>
    <property type="project" value="UniProtKB-KW"/>
</dbReference>
<comment type="caution">
    <text evidence="7">The sequence shown here is derived from an EMBL/GenBank/DDBJ whole genome shotgun (WGS) entry which is preliminary data.</text>
</comment>
<dbReference type="Proteomes" id="UP000660861">
    <property type="component" value="Unassembled WGS sequence"/>
</dbReference>
<reference evidence="7" key="1">
    <citation type="submission" date="2020-08" db="EMBL/GenBank/DDBJ databases">
        <title>Genome public.</title>
        <authorList>
            <person name="Liu C."/>
            <person name="Sun Q."/>
        </authorList>
    </citation>
    <scope>NUCLEOTIDE SEQUENCE</scope>
    <source>
        <strain evidence="7">NSJ-54</strain>
    </source>
</reference>
<evidence type="ECO:0000256" key="2">
    <source>
        <dbReference type="ARBA" id="ARBA00012274"/>
    </source>
</evidence>
<evidence type="ECO:0000256" key="5">
    <source>
        <dbReference type="ARBA" id="ARBA00047754"/>
    </source>
</evidence>
<evidence type="ECO:0000313" key="8">
    <source>
        <dbReference type="Proteomes" id="UP000660861"/>
    </source>
</evidence>
<dbReference type="GO" id="GO:0071897">
    <property type="term" value="P:DNA biosynthetic process"/>
    <property type="evidence" value="ECO:0007669"/>
    <property type="project" value="UniProtKB-KW"/>
</dbReference>
<feature type="domain" description="TSCPD" evidence="6">
    <location>
        <begin position="4"/>
        <end position="78"/>
    </location>
</feature>
<keyword evidence="4" id="KW-0547">Nucleotide-binding</keyword>
<dbReference type="Pfam" id="PF12637">
    <property type="entry name" value="TSCPD"/>
    <property type="match status" value="1"/>
</dbReference>
<dbReference type="NCBIfam" id="TIGR03905">
    <property type="entry name" value="TIGR03905_4_Cys"/>
    <property type="match status" value="1"/>
</dbReference>
<evidence type="ECO:0000256" key="4">
    <source>
        <dbReference type="ARBA" id="ARBA00022741"/>
    </source>
</evidence>
<evidence type="ECO:0000313" key="7">
    <source>
        <dbReference type="EMBL" id="MBC8569738.1"/>
    </source>
</evidence>
<sequence length="88" mass="9645">MSFKPRGVCSREIQLEIDEHQIIRSCRFAGGCHGNAQGIARLVEGRPAQEVIDTLSGIKCGFKQTSCPDQLAKALTQMLEEQRESAAV</sequence>
<evidence type="ECO:0000259" key="6">
    <source>
        <dbReference type="Pfam" id="PF12637"/>
    </source>
</evidence>
<comment type="catalytic activity">
    <reaction evidence="5">
        <text>a 2'-deoxyribonucleoside 5'-diphosphate + [thioredoxin]-disulfide + H2O = a ribonucleoside 5'-diphosphate + [thioredoxin]-dithiol</text>
        <dbReference type="Rhea" id="RHEA:23252"/>
        <dbReference type="Rhea" id="RHEA-COMP:10698"/>
        <dbReference type="Rhea" id="RHEA-COMP:10700"/>
        <dbReference type="ChEBI" id="CHEBI:15377"/>
        <dbReference type="ChEBI" id="CHEBI:29950"/>
        <dbReference type="ChEBI" id="CHEBI:50058"/>
        <dbReference type="ChEBI" id="CHEBI:57930"/>
        <dbReference type="ChEBI" id="CHEBI:73316"/>
        <dbReference type="EC" id="1.17.4.1"/>
    </reaction>
</comment>
<dbReference type="GO" id="GO:0004748">
    <property type="term" value="F:ribonucleoside-diphosphate reductase activity, thioredoxin disulfide as acceptor"/>
    <property type="evidence" value="ECO:0007669"/>
    <property type="project" value="UniProtKB-EC"/>
</dbReference>
<organism evidence="7 8">
    <name type="scientific">Zongyangia hominis</name>
    <dbReference type="NCBI Taxonomy" id="2763677"/>
    <lineage>
        <taxon>Bacteria</taxon>
        <taxon>Bacillati</taxon>
        <taxon>Bacillota</taxon>
        <taxon>Clostridia</taxon>
        <taxon>Eubacteriales</taxon>
        <taxon>Oscillospiraceae</taxon>
        <taxon>Zongyangia</taxon>
    </lineage>
</organism>
<dbReference type="InterPro" id="IPR024434">
    <property type="entry name" value="TSCPD_dom"/>
</dbReference>
<comment type="similarity">
    <text evidence="1">Belongs to the ribonucleoside diphosphate reductase class-2 family.</text>
</comment>
<proteinExistence type="inferred from homology"/>
<accession>A0A926EAZ8</accession>